<feature type="region of interest" description="Disordered" evidence="5">
    <location>
        <begin position="338"/>
        <end position="357"/>
    </location>
</feature>
<dbReference type="InterPro" id="IPR002716">
    <property type="entry name" value="PIN_dom"/>
</dbReference>
<proteinExistence type="predicted"/>
<evidence type="ECO:0000256" key="4">
    <source>
        <dbReference type="ARBA" id="ARBA00022842"/>
    </source>
</evidence>
<organism evidence="7 8">
    <name type="scientific">Micromonospora echinofusca</name>
    <dbReference type="NCBI Taxonomy" id="47858"/>
    <lineage>
        <taxon>Bacteria</taxon>
        <taxon>Bacillati</taxon>
        <taxon>Actinomycetota</taxon>
        <taxon>Actinomycetes</taxon>
        <taxon>Micromonosporales</taxon>
        <taxon>Micromonosporaceae</taxon>
        <taxon>Micromonospora</taxon>
    </lineage>
</organism>
<feature type="domain" description="PIN" evidence="6">
    <location>
        <begin position="44"/>
        <end position="173"/>
    </location>
</feature>
<keyword evidence="8" id="KW-1185">Reference proteome</keyword>
<keyword evidence="4" id="KW-0460">Magnesium</keyword>
<name>A0ABS3VJS9_MICEH</name>
<reference evidence="7 8" key="1">
    <citation type="submission" date="2019-12" db="EMBL/GenBank/DDBJ databases">
        <title>Whole genome sequencing of endophytic Actinobacterium Micromonospora sp. MPMI6T.</title>
        <authorList>
            <person name="Evv R."/>
            <person name="Podile A.R."/>
        </authorList>
    </citation>
    <scope>NUCLEOTIDE SEQUENCE [LARGE SCALE GENOMIC DNA]</scope>
    <source>
        <strain evidence="7 8">MPMI6</strain>
    </source>
</reference>
<evidence type="ECO:0000256" key="2">
    <source>
        <dbReference type="ARBA" id="ARBA00022723"/>
    </source>
</evidence>
<dbReference type="Pfam" id="PF10130">
    <property type="entry name" value="PIN_2"/>
    <property type="match status" value="1"/>
</dbReference>
<gene>
    <name evidence="7" type="ORF">GSF22_01990</name>
</gene>
<keyword evidence="1" id="KW-0540">Nuclease</keyword>
<comment type="caution">
    <text evidence="7">The sequence shown here is derived from an EMBL/GenBank/DDBJ whole genome shotgun (WGS) entry which is preliminary data.</text>
</comment>
<keyword evidence="3" id="KW-0378">Hydrolase</keyword>
<sequence>MTTVQNLAPETTASIRPKASGTSSPWRRQSGLTVVSSHPQLVAVVDTNALANACCLQAATGHDSLITRLVATERVPCFVADHVPGEMDEHLERISRSQRIDPAEAFRVWRTDIAPLLRVVELPIGEYLRPEIAAIRQPPPEGDPDDWPTLALAAFLGPTFTVTSDSVFAALGFANAGYWAEGAKVLHTAGDLEGRYIDRLHSALFAARLMGGGVSAVGYLSRRWPWLVPGLGLAAGWLASTMWAKRDSVRATGAAVWEALEPVAARIGAELVQYGELRSSMVIVQDPRWRTETLTEHCARYLARSGDPMTPSELRDALGQYSNQRATAAAVRRAISQHPSFRRSAGERYSIGAPTAG</sequence>
<evidence type="ECO:0000313" key="8">
    <source>
        <dbReference type="Proteomes" id="UP000823521"/>
    </source>
</evidence>
<evidence type="ECO:0000256" key="5">
    <source>
        <dbReference type="SAM" id="MobiDB-lite"/>
    </source>
</evidence>
<evidence type="ECO:0000256" key="1">
    <source>
        <dbReference type="ARBA" id="ARBA00022722"/>
    </source>
</evidence>
<keyword evidence="2" id="KW-0479">Metal-binding</keyword>
<evidence type="ECO:0000256" key="3">
    <source>
        <dbReference type="ARBA" id="ARBA00022801"/>
    </source>
</evidence>
<feature type="region of interest" description="Disordered" evidence="5">
    <location>
        <begin position="1"/>
        <end position="28"/>
    </location>
</feature>
<dbReference type="RefSeq" id="WP_208810968.1">
    <property type="nucleotide sequence ID" value="NZ_WVUH01000006.1"/>
</dbReference>
<evidence type="ECO:0000259" key="6">
    <source>
        <dbReference type="Pfam" id="PF10130"/>
    </source>
</evidence>
<dbReference type="EMBL" id="WVUH01000006">
    <property type="protein sequence ID" value="MBO4204782.1"/>
    <property type="molecule type" value="Genomic_DNA"/>
</dbReference>
<accession>A0ABS3VJS9</accession>
<protein>
    <recommendedName>
        <fullName evidence="6">PIN domain-containing protein</fullName>
    </recommendedName>
</protein>
<evidence type="ECO:0000313" key="7">
    <source>
        <dbReference type="EMBL" id="MBO4204782.1"/>
    </source>
</evidence>
<dbReference type="Proteomes" id="UP000823521">
    <property type="component" value="Unassembled WGS sequence"/>
</dbReference>